<sequence>MNALYLRRRSKVTLPEGTGATPLNVIAALQKNLEALGFLLAEDVVEGLKRMSPTQVDAFYQRLVKDLRAMVGAHRPFRPMYPNFPAQIMQMSEAELYFNAIRHYWTLALPGAEAGEREPLEDAPRLRLIRLGTREDFESVFTLLARSKSPFSPQDQGDVKWFVAQYRDGIKRLLPEQIPCKENLALLGAELIRNTCDADAVLGAHVKTATDVLRLAVAMSGGDVSLAEACKFGKFRRAARALLLGWVERAESRTEDMLRWKPRWVRLGERLHPGEYAGRFPQTAAAFDVLRNDRPFESFNARVEKGLRHKDAAAVLELLDARPGELARRLDHLARTSADAGAVVARFAKRAEHVSTPVLLQVLTHFRHRDEPTALRAFFPKGSVAKVYATRRSLPPLPVGVAAELSAVCERALLDRFSKLPPLGKCYLDGRLKSYLVPFSQRSASKSLRTLVRGSRLPLPDCTTLRFFVWWKNGKSRVDIDLSAAMYDADYGYVSTLAYYNLKDFGAHHSGDIVDAPQGAAEFIDIDTAKCRDRKVRYVVMCLNSFTQQPYCDLPECFAGWMAREKPNSGEVFEPKTVVDKVDVASDTKMCLPAVFDIANREVVWADIALSGDPRFANNVRNNLSGVSLMLRALTQLRKTDLHTLFALHVRARGEQVSAVESADSVFSIDRGVTPFDLDRIAAEFM</sequence>
<evidence type="ECO:0000256" key="1">
    <source>
        <dbReference type="ARBA" id="ARBA00022686"/>
    </source>
</evidence>
<dbReference type="Proteomes" id="UP000503447">
    <property type="component" value="Chromosome"/>
</dbReference>
<dbReference type="InterPro" id="IPR051324">
    <property type="entry name" value="Stress/Tellurium_Resist"/>
</dbReference>
<dbReference type="PANTHER" id="PTHR32097:SF18">
    <property type="entry name" value="RING-TYPE DOMAIN-CONTAINING PROTEIN"/>
    <property type="match status" value="1"/>
</dbReference>
<evidence type="ECO:0000313" key="2">
    <source>
        <dbReference type="EMBL" id="QJW96483.1"/>
    </source>
</evidence>
<reference evidence="3" key="1">
    <citation type="submission" date="2020-05" db="EMBL/GenBank/DDBJ databases">
        <title>Frigoriglobus tundricola gen. nov., sp. nov., a psychrotolerant cellulolytic planctomycete of the family Gemmataceae with two divergent copies of 16S rRNA gene.</title>
        <authorList>
            <person name="Kulichevskaya I.S."/>
            <person name="Ivanova A.A."/>
            <person name="Naumoff D.G."/>
            <person name="Beletsky A.V."/>
            <person name="Rijpstra W.I.C."/>
            <person name="Sinninghe Damste J.S."/>
            <person name="Mardanov A.V."/>
            <person name="Ravin N.V."/>
            <person name="Dedysh S.N."/>
        </authorList>
    </citation>
    <scope>NUCLEOTIDE SEQUENCE [LARGE SCALE GENOMIC DNA]</scope>
    <source>
        <strain evidence="3">PL17</strain>
    </source>
</reference>
<dbReference type="CDD" id="cd06974">
    <property type="entry name" value="TerD_like"/>
    <property type="match status" value="1"/>
</dbReference>
<proteinExistence type="predicted"/>
<name>A0A6M5YT34_9BACT</name>
<protein>
    <recommendedName>
        <fullName evidence="4">Cytoplasmic protein</fullName>
    </recommendedName>
</protein>
<dbReference type="PANTHER" id="PTHR32097">
    <property type="entry name" value="CAMP-BINDING PROTEIN 1-RELATED"/>
    <property type="match status" value="1"/>
</dbReference>
<dbReference type="EMBL" id="CP053452">
    <property type="protein sequence ID" value="QJW96483.1"/>
    <property type="molecule type" value="Genomic_DNA"/>
</dbReference>
<dbReference type="InterPro" id="IPR003325">
    <property type="entry name" value="TerD"/>
</dbReference>
<organism evidence="2 3">
    <name type="scientific">Frigoriglobus tundricola</name>
    <dbReference type="NCBI Taxonomy" id="2774151"/>
    <lineage>
        <taxon>Bacteria</taxon>
        <taxon>Pseudomonadati</taxon>
        <taxon>Planctomycetota</taxon>
        <taxon>Planctomycetia</taxon>
        <taxon>Gemmatales</taxon>
        <taxon>Gemmataceae</taxon>
        <taxon>Frigoriglobus</taxon>
    </lineage>
</organism>
<gene>
    <name evidence="2" type="ORF">FTUN_4040</name>
</gene>
<keyword evidence="1" id="KW-0778">Tellurium resistance</keyword>
<dbReference type="Gene3D" id="2.60.60.30">
    <property type="entry name" value="sav2460 like domains"/>
    <property type="match status" value="1"/>
</dbReference>
<accession>A0A6M5YT34</accession>
<dbReference type="KEGG" id="ftj:FTUN_4040"/>
<dbReference type="GO" id="GO:0046690">
    <property type="term" value="P:response to tellurium ion"/>
    <property type="evidence" value="ECO:0007669"/>
    <property type="project" value="UniProtKB-KW"/>
</dbReference>
<evidence type="ECO:0008006" key="4">
    <source>
        <dbReference type="Google" id="ProtNLM"/>
    </source>
</evidence>
<evidence type="ECO:0000313" key="3">
    <source>
        <dbReference type="Proteomes" id="UP000503447"/>
    </source>
</evidence>
<keyword evidence="3" id="KW-1185">Reference proteome</keyword>
<dbReference type="RefSeq" id="WP_171472054.1">
    <property type="nucleotide sequence ID" value="NZ_CP053452.2"/>
</dbReference>
<dbReference type="AlphaFoldDB" id="A0A6M5YT34"/>